<sequence length="119" mass="13835">MFFLVLQRLFFGAVIDILYFPIWWYIGGTKHAAIWCLQLLKKGNDTLAPALWLQNIFVPMYGQYDWQGRIISFLVRSAQVFVRSLALVLWLAVCWLLLLIWLAMPLVTAYGLLKSVIKL</sequence>
<proteinExistence type="predicted"/>
<gene>
    <name evidence="2" type="ORF">COU29_03380</name>
</gene>
<organism evidence="2 3">
    <name type="scientific">Candidatus Magasanikbacteria bacterium CG10_big_fil_rev_8_21_14_0_10_36_32</name>
    <dbReference type="NCBI Taxonomy" id="1974646"/>
    <lineage>
        <taxon>Bacteria</taxon>
        <taxon>Candidatus Magasanikiibacteriota</taxon>
    </lineage>
</organism>
<keyword evidence="1" id="KW-0472">Membrane</keyword>
<feature type="transmembrane region" description="Helical" evidence="1">
    <location>
        <begin position="6"/>
        <end position="26"/>
    </location>
</feature>
<protein>
    <submittedName>
        <fullName evidence="2">Uncharacterized protein</fullName>
    </submittedName>
</protein>
<dbReference type="AlphaFoldDB" id="A0A2M6W665"/>
<evidence type="ECO:0000313" key="3">
    <source>
        <dbReference type="Proteomes" id="UP000231426"/>
    </source>
</evidence>
<dbReference type="EMBL" id="PFBV01000004">
    <property type="protein sequence ID" value="PIT88282.1"/>
    <property type="molecule type" value="Genomic_DNA"/>
</dbReference>
<reference evidence="3" key="1">
    <citation type="submission" date="2017-09" db="EMBL/GenBank/DDBJ databases">
        <title>Depth-based differentiation of microbial function through sediment-hosted aquifers and enrichment of novel symbionts in the deep terrestrial subsurface.</title>
        <authorList>
            <person name="Probst A.J."/>
            <person name="Ladd B."/>
            <person name="Jarett J.K."/>
            <person name="Geller-Mcgrath D.E."/>
            <person name="Sieber C.M.K."/>
            <person name="Emerson J.B."/>
            <person name="Anantharaman K."/>
            <person name="Thomas B.C."/>
            <person name="Malmstrom R."/>
            <person name="Stieglmeier M."/>
            <person name="Klingl A."/>
            <person name="Woyke T."/>
            <person name="Ryan C.M."/>
            <person name="Banfield J.F."/>
        </authorList>
    </citation>
    <scope>NUCLEOTIDE SEQUENCE [LARGE SCALE GENOMIC DNA]</scope>
</reference>
<comment type="caution">
    <text evidence="2">The sequence shown here is derived from an EMBL/GenBank/DDBJ whole genome shotgun (WGS) entry which is preliminary data.</text>
</comment>
<accession>A0A2M6W665</accession>
<keyword evidence="1" id="KW-1133">Transmembrane helix</keyword>
<dbReference type="Proteomes" id="UP000231426">
    <property type="component" value="Unassembled WGS sequence"/>
</dbReference>
<feature type="transmembrane region" description="Helical" evidence="1">
    <location>
        <begin position="84"/>
        <end position="113"/>
    </location>
</feature>
<evidence type="ECO:0000256" key="1">
    <source>
        <dbReference type="SAM" id="Phobius"/>
    </source>
</evidence>
<evidence type="ECO:0000313" key="2">
    <source>
        <dbReference type="EMBL" id="PIT88282.1"/>
    </source>
</evidence>
<keyword evidence="1" id="KW-0812">Transmembrane</keyword>
<name>A0A2M6W665_9BACT</name>